<keyword evidence="12 19" id="KW-1133">Transmembrane helix</keyword>
<proteinExistence type="inferred from homology"/>
<evidence type="ECO:0000256" key="12">
    <source>
        <dbReference type="ARBA" id="ARBA00022989"/>
    </source>
</evidence>
<dbReference type="Pfam" id="PF02654">
    <property type="entry name" value="CobS"/>
    <property type="match status" value="1"/>
</dbReference>
<dbReference type="GO" id="GO:0009236">
    <property type="term" value="P:cobalamin biosynthetic process"/>
    <property type="evidence" value="ECO:0007669"/>
    <property type="project" value="UniProtKB-UniRule"/>
</dbReference>
<evidence type="ECO:0000313" key="20">
    <source>
        <dbReference type="EMBL" id="SIQ22312.1"/>
    </source>
</evidence>
<dbReference type="PANTHER" id="PTHR34148">
    <property type="entry name" value="ADENOSYLCOBINAMIDE-GDP RIBAZOLETRANSFERASE"/>
    <property type="match status" value="1"/>
</dbReference>
<keyword evidence="8 19" id="KW-0169">Cobalamin biosynthesis</keyword>
<dbReference type="InterPro" id="IPR003805">
    <property type="entry name" value="CobS"/>
</dbReference>
<evidence type="ECO:0000256" key="18">
    <source>
        <dbReference type="ARBA" id="ARBA00049504"/>
    </source>
</evidence>
<dbReference type="PANTHER" id="PTHR34148:SF1">
    <property type="entry name" value="ADENOSYLCOBINAMIDE-GDP RIBAZOLETRANSFERASE"/>
    <property type="match status" value="1"/>
</dbReference>
<gene>
    <name evidence="19" type="primary">cobS</name>
    <name evidence="20" type="ORF">SAMN05421833_101190</name>
</gene>
<evidence type="ECO:0000256" key="1">
    <source>
        <dbReference type="ARBA" id="ARBA00001946"/>
    </source>
</evidence>
<name>A0A1N6R0K5_9ACTN</name>
<evidence type="ECO:0000256" key="3">
    <source>
        <dbReference type="ARBA" id="ARBA00004663"/>
    </source>
</evidence>
<feature type="transmembrane region" description="Helical" evidence="19">
    <location>
        <begin position="47"/>
        <end position="68"/>
    </location>
</feature>
<dbReference type="GO" id="GO:0005886">
    <property type="term" value="C:plasma membrane"/>
    <property type="evidence" value="ECO:0007669"/>
    <property type="project" value="UniProtKB-SubCell"/>
</dbReference>
<protein>
    <recommendedName>
        <fullName evidence="6 19">Adenosylcobinamide-GDP ribazoletransferase</fullName>
        <ecNumber evidence="5 19">2.7.8.26</ecNumber>
    </recommendedName>
    <alternativeName>
        <fullName evidence="16 19">Cobalamin synthase</fullName>
    </alternativeName>
    <alternativeName>
        <fullName evidence="15 19">Cobalamin-5'-phosphate synthase</fullName>
    </alternativeName>
</protein>
<evidence type="ECO:0000256" key="11">
    <source>
        <dbReference type="ARBA" id="ARBA00022842"/>
    </source>
</evidence>
<reference evidence="21" key="1">
    <citation type="submission" date="2017-01" db="EMBL/GenBank/DDBJ databases">
        <authorList>
            <person name="Varghese N."/>
            <person name="Submissions S."/>
        </authorList>
    </citation>
    <scope>NUCLEOTIDE SEQUENCE [LARGE SCALE GENOMIC DNA]</scope>
    <source>
        <strain evidence="21">ATCC 12950</strain>
    </source>
</reference>
<dbReference type="UniPathway" id="UPA00148">
    <property type="reaction ID" value="UER00238"/>
</dbReference>
<evidence type="ECO:0000256" key="10">
    <source>
        <dbReference type="ARBA" id="ARBA00022692"/>
    </source>
</evidence>
<feature type="transmembrane region" description="Helical" evidence="19">
    <location>
        <begin position="74"/>
        <end position="91"/>
    </location>
</feature>
<comment type="catalytic activity">
    <reaction evidence="18 19">
        <text>alpha-ribazole 5'-phosphate + adenosylcob(III)inamide-GDP = adenosylcob(III)alamin 5'-phosphate + GMP + H(+)</text>
        <dbReference type="Rhea" id="RHEA:23560"/>
        <dbReference type="ChEBI" id="CHEBI:15378"/>
        <dbReference type="ChEBI" id="CHEBI:57918"/>
        <dbReference type="ChEBI" id="CHEBI:58115"/>
        <dbReference type="ChEBI" id="CHEBI:60487"/>
        <dbReference type="ChEBI" id="CHEBI:60493"/>
        <dbReference type="EC" id="2.7.8.26"/>
    </reaction>
</comment>
<evidence type="ECO:0000256" key="16">
    <source>
        <dbReference type="ARBA" id="ARBA00032853"/>
    </source>
</evidence>
<feature type="transmembrane region" description="Helical" evidence="19">
    <location>
        <begin position="121"/>
        <end position="140"/>
    </location>
</feature>
<comment type="pathway">
    <text evidence="3 19">Cofactor biosynthesis; adenosylcobalamin biosynthesis; adenosylcobalamin from cob(II)yrinate a,c-diamide: step 7/7.</text>
</comment>
<dbReference type="GO" id="GO:0051073">
    <property type="term" value="F:adenosylcobinamide-GDP ribazoletransferase activity"/>
    <property type="evidence" value="ECO:0007669"/>
    <property type="project" value="UniProtKB-UniRule"/>
</dbReference>
<dbReference type="GO" id="GO:0008818">
    <property type="term" value="F:cobalamin 5'-phosphate synthase activity"/>
    <property type="evidence" value="ECO:0007669"/>
    <property type="project" value="UniProtKB-UniRule"/>
</dbReference>
<comment type="similarity">
    <text evidence="4 19">Belongs to the CobS family.</text>
</comment>
<dbReference type="HAMAP" id="MF_00719">
    <property type="entry name" value="CobS"/>
    <property type="match status" value="1"/>
</dbReference>
<evidence type="ECO:0000256" key="14">
    <source>
        <dbReference type="ARBA" id="ARBA00025228"/>
    </source>
</evidence>
<dbReference type="RefSeq" id="WP_083743862.1">
    <property type="nucleotide sequence ID" value="NZ_FTNI01000001.1"/>
</dbReference>
<dbReference type="EMBL" id="FTNI01000001">
    <property type="protein sequence ID" value="SIQ22312.1"/>
    <property type="molecule type" value="Genomic_DNA"/>
</dbReference>
<evidence type="ECO:0000256" key="17">
    <source>
        <dbReference type="ARBA" id="ARBA00048623"/>
    </source>
</evidence>
<dbReference type="OrthoDB" id="9794223at2"/>
<evidence type="ECO:0000256" key="13">
    <source>
        <dbReference type="ARBA" id="ARBA00023136"/>
    </source>
</evidence>
<evidence type="ECO:0000256" key="2">
    <source>
        <dbReference type="ARBA" id="ARBA00004651"/>
    </source>
</evidence>
<dbReference type="AlphaFoldDB" id="A0A1N6R0K5"/>
<evidence type="ECO:0000256" key="6">
    <source>
        <dbReference type="ARBA" id="ARBA00015850"/>
    </source>
</evidence>
<evidence type="ECO:0000256" key="8">
    <source>
        <dbReference type="ARBA" id="ARBA00022573"/>
    </source>
</evidence>
<sequence length="326" mass="32755">MPDEPSPAPGPVRGPGAAWRLAVGTLTVFPVRPVEVDRAVAGRAMSLAPFVGLLLGVVAAVVLVVAGAVSGSQLLGAVLAVGMLAWLTRALHLDGLADLADGLGSGKPADGALDVMKRSDIGPFGVVALVITLLVQVAVLARDGEVAWVVLVAAAATGRLAVTWACREGVPAARPTGLGALVAGTVRRGAALGATAATAAVVVVLALVAAAGPSLLDYCWPFDWPFDSTPAFGAVGYSVRDLSPGIIYEGTADAGLRPAWLLHRLSDDPYVITTAGLLLAMAAGLGAAALLRRRAVRRLGGVTGDVLGALVETATTVTLLVAALLL</sequence>
<comment type="subcellular location">
    <subcellularLocation>
        <location evidence="2 19">Cell membrane</location>
        <topology evidence="2 19">Multi-pass membrane protein</topology>
    </subcellularLocation>
</comment>
<evidence type="ECO:0000256" key="4">
    <source>
        <dbReference type="ARBA" id="ARBA00010561"/>
    </source>
</evidence>
<keyword evidence="21" id="KW-1185">Reference proteome</keyword>
<comment type="catalytic activity">
    <reaction evidence="17 19">
        <text>alpha-ribazole + adenosylcob(III)inamide-GDP = adenosylcob(III)alamin + GMP + H(+)</text>
        <dbReference type="Rhea" id="RHEA:16049"/>
        <dbReference type="ChEBI" id="CHEBI:10329"/>
        <dbReference type="ChEBI" id="CHEBI:15378"/>
        <dbReference type="ChEBI" id="CHEBI:18408"/>
        <dbReference type="ChEBI" id="CHEBI:58115"/>
        <dbReference type="ChEBI" id="CHEBI:60487"/>
        <dbReference type="EC" id="2.7.8.26"/>
    </reaction>
</comment>
<dbReference type="EC" id="2.7.8.26" evidence="5 19"/>
<keyword evidence="7 19" id="KW-1003">Cell membrane</keyword>
<evidence type="ECO:0000256" key="5">
    <source>
        <dbReference type="ARBA" id="ARBA00013200"/>
    </source>
</evidence>
<feature type="transmembrane region" description="Helical" evidence="19">
    <location>
        <begin position="191"/>
        <end position="216"/>
    </location>
</feature>
<evidence type="ECO:0000313" key="21">
    <source>
        <dbReference type="Proteomes" id="UP000186096"/>
    </source>
</evidence>
<feature type="transmembrane region" description="Helical" evidence="19">
    <location>
        <begin position="270"/>
        <end position="291"/>
    </location>
</feature>
<keyword evidence="9 19" id="KW-0808">Transferase</keyword>
<comment type="function">
    <text evidence="14 19">Joins adenosylcobinamide-GDP and alpha-ribazole to generate adenosylcobalamin (Ado-cobalamin). Also synthesizes adenosylcobalamin 5'-phosphate from adenosylcobinamide-GDP and alpha-ribazole 5'-phosphate.</text>
</comment>
<comment type="cofactor">
    <cofactor evidence="1 19">
        <name>Mg(2+)</name>
        <dbReference type="ChEBI" id="CHEBI:18420"/>
    </cofactor>
</comment>
<dbReference type="STRING" id="58117.SAMN05421833_101190"/>
<evidence type="ECO:0000256" key="7">
    <source>
        <dbReference type="ARBA" id="ARBA00022475"/>
    </source>
</evidence>
<accession>A0A1N6R0K5</accession>
<keyword evidence="13 19" id="KW-0472">Membrane</keyword>
<dbReference type="Proteomes" id="UP000186096">
    <property type="component" value="Unassembled WGS sequence"/>
</dbReference>
<evidence type="ECO:0000256" key="15">
    <source>
        <dbReference type="ARBA" id="ARBA00032605"/>
    </source>
</evidence>
<evidence type="ECO:0000256" key="9">
    <source>
        <dbReference type="ARBA" id="ARBA00022679"/>
    </source>
</evidence>
<evidence type="ECO:0000256" key="19">
    <source>
        <dbReference type="HAMAP-Rule" id="MF_00719"/>
    </source>
</evidence>
<keyword evidence="10 19" id="KW-0812">Transmembrane</keyword>
<keyword evidence="11 19" id="KW-0460">Magnesium</keyword>
<feature type="transmembrane region" description="Helical" evidence="19">
    <location>
        <begin position="303"/>
        <end position="325"/>
    </location>
</feature>
<organism evidence="20 21">
    <name type="scientific">Microbispora rosea</name>
    <dbReference type="NCBI Taxonomy" id="58117"/>
    <lineage>
        <taxon>Bacteria</taxon>
        <taxon>Bacillati</taxon>
        <taxon>Actinomycetota</taxon>
        <taxon>Actinomycetes</taxon>
        <taxon>Streptosporangiales</taxon>
        <taxon>Streptosporangiaceae</taxon>
        <taxon>Microbispora</taxon>
    </lineage>
</organism>